<evidence type="ECO:0000313" key="4">
    <source>
        <dbReference type="Proteomes" id="UP000198242"/>
    </source>
</evidence>
<feature type="region of interest" description="Disordered" evidence="1">
    <location>
        <begin position="86"/>
        <end position="105"/>
    </location>
</feature>
<dbReference type="AlphaFoldDB" id="A0A1C4YWU5"/>
<organism evidence="3 4">
    <name type="scientific">Micromonospora viridifaciens</name>
    <dbReference type="NCBI Taxonomy" id="1881"/>
    <lineage>
        <taxon>Bacteria</taxon>
        <taxon>Bacillati</taxon>
        <taxon>Actinomycetota</taxon>
        <taxon>Actinomycetes</taxon>
        <taxon>Micromonosporales</taxon>
        <taxon>Micromonosporaceae</taxon>
        <taxon>Micromonospora</taxon>
    </lineage>
</organism>
<evidence type="ECO:0000259" key="2">
    <source>
        <dbReference type="Pfam" id="PF19631"/>
    </source>
</evidence>
<dbReference type="OrthoDB" id="3696289at2"/>
<feature type="domain" description="Trypsin-co-occurring" evidence="2">
    <location>
        <begin position="7"/>
        <end position="84"/>
    </location>
</feature>
<dbReference type="Proteomes" id="UP000198242">
    <property type="component" value="Chromosome I"/>
</dbReference>
<dbReference type="InterPro" id="IPR045608">
    <property type="entry name" value="Trypco2"/>
</dbReference>
<protein>
    <recommendedName>
        <fullName evidence="2">Trypsin-co-occurring domain-containing protein</fullName>
    </recommendedName>
</protein>
<accession>A0A1C4YWU5</accession>
<dbReference type="EMBL" id="LT607411">
    <property type="protein sequence ID" value="SCF25178.1"/>
    <property type="molecule type" value="Genomic_DNA"/>
</dbReference>
<dbReference type="RefSeq" id="WP_089008241.1">
    <property type="nucleotide sequence ID" value="NZ_LT607411.1"/>
</dbReference>
<dbReference type="Pfam" id="PF19631">
    <property type="entry name" value="Trypco2"/>
    <property type="match status" value="1"/>
</dbReference>
<evidence type="ECO:0000256" key="1">
    <source>
        <dbReference type="SAM" id="MobiDB-lite"/>
    </source>
</evidence>
<evidence type="ECO:0000313" key="3">
    <source>
        <dbReference type="EMBL" id="SCF25178.1"/>
    </source>
</evidence>
<keyword evidence="4" id="KW-1185">Reference proteome</keyword>
<reference evidence="4" key="1">
    <citation type="submission" date="2016-06" db="EMBL/GenBank/DDBJ databases">
        <authorList>
            <person name="Varghese N."/>
            <person name="Submissions Spin"/>
        </authorList>
    </citation>
    <scope>NUCLEOTIDE SEQUENCE [LARGE SCALE GENOMIC DNA]</scope>
    <source>
        <strain evidence="4">DSM 43909</strain>
    </source>
</reference>
<name>A0A1C4YWU5_MICVI</name>
<proteinExistence type="predicted"/>
<sequence length="105" mass="11065">MQPEYLPLAEAISELRNELRMAVDNAAGEDLKFAVEAIEVEMQVVATNTLRGEAGGTLFGVLTLKGGADHATAATHKVRLVLKPESSPAPGADVYVADPVPARPQ</sequence>
<gene>
    <name evidence="3" type="ORF">GA0074695_4809</name>
</gene>